<name>A0ACB7V7N5_DIOAL</name>
<keyword evidence="2" id="KW-1185">Reference proteome</keyword>
<organism evidence="1 2">
    <name type="scientific">Dioscorea alata</name>
    <name type="common">Purple yam</name>
    <dbReference type="NCBI Taxonomy" id="55571"/>
    <lineage>
        <taxon>Eukaryota</taxon>
        <taxon>Viridiplantae</taxon>
        <taxon>Streptophyta</taxon>
        <taxon>Embryophyta</taxon>
        <taxon>Tracheophyta</taxon>
        <taxon>Spermatophyta</taxon>
        <taxon>Magnoliopsida</taxon>
        <taxon>Liliopsida</taxon>
        <taxon>Dioscoreales</taxon>
        <taxon>Dioscoreaceae</taxon>
        <taxon>Dioscorea</taxon>
    </lineage>
</organism>
<dbReference type="Proteomes" id="UP000827976">
    <property type="component" value="Chromosome 11"/>
</dbReference>
<protein>
    <submittedName>
        <fullName evidence="1">rRNA 2'-O-methyltransferase fibrillarin protein</fullName>
    </submittedName>
</protein>
<gene>
    <name evidence="1" type="ORF">IHE45_11G086900</name>
</gene>
<evidence type="ECO:0000313" key="1">
    <source>
        <dbReference type="EMBL" id="KAH7669569.1"/>
    </source>
</evidence>
<proteinExistence type="predicted"/>
<sequence>MGIGRQRGGDVFGSTSNGSRGGRRGGQSGCSGWIKDGEGVVVEPHTHAGVFNAKGEEYALCTKSMVAGELVYGENRVVVQNEDGTKVEYRLWDPFKSKLAAAILDDVYDIGIIPGDRVLYLGAGSGITVSHVSDIVGPMGMVYAVEFSDRKARDLINMARKRTNVIPIIEDARHPLKYQSLVGVVDVIISDIAQPYQVKILALNASYFLKKDGRFMISVNAKRVDPTAPPDVVFAQELIKLYAEKFKPLDEATLEPFARNHSCIFGGYRIVNIHKRGN</sequence>
<comment type="caution">
    <text evidence="1">The sequence shown here is derived from an EMBL/GenBank/DDBJ whole genome shotgun (WGS) entry which is preliminary data.</text>
</comment>
<dbReference type="EMBL" id="CM037021">
    <property type="protein sequence ID" value="KAH7669569.1"/>
    <property type="molecule type" value="Genomic_DNA"/>
</dbReference>
<reference evidence="2" key="1">
    <citation type="journal article" date="2022" name="Nat. Commun.">
        <title>Chromosome evolution and the genetic basis of agronomically important traits in greater yam.</title>
        <authorList>
            <person name="Bredeson J.V."/>
            <person name="Lyons J.B."/>
            <person name="Oniyinde I.O."/>
            <person name="Okereke N.R."/>
            <person name="Kolade O."/>
            <person name="Nnabue I."/>
            <person name="Nwadili C.O."/>
            <person name="Hribova E."/>
            <person name="Parker M."/>
            <person name="Nwogha J."/>
            <person name="Shu S."/>
            <person name="Carlson J."/>
            <person name="Kariba R."/>
            <person name="Muthemba S."/>
            <person name="Knop K."/>
            <person name="Barton G.J."/>
            <person name="Sherwood A.V."/>
            <person name="Lopez-Montes A."/>
            <person name="Asiedu R."/>
            <person name="Jamnadass R."/>
            <person name="Muchugi A."/>
            <person name="Goodstein D."/>
            <person name="Egesi C.N."/>
            <person name="Featherston J."/>
            <person name="Asfaw A."/>
            <person name="Simpson G.G."/>
            <person name="Dolezel J."/>
            <person name="Hendre P.S."/>
            <person name="Van Deynze A."/>
            <person name="Kumar P.L."/>
            <person name="Obidiegwu J.E."/>
            <person name="Bhattacharjee R."/>
            <person name="Rokhsar D.S."/>
        </authorList>
    </citation>
    <scope>NUCLEOTIDE SEQUENCE [LARGE SCALE GENOMIC DNA]</scope>
    <source>
        <strain evidence="2">cv. TDa95/00328</strain>
    </source>
</reference>
<evidence type="ECO:0000313" key="2">
    <source>
        <dbReference type="Proteomes" id="UP000827976"/>
    </source>
</evidence>
<accession>A0ACB7V7N5</accession>